<dbReference type="PANTHER" id="PTHR31342:SF16">
    <property type="entry name" value="TALIN_MIDDLE DOMAIN-CONTAINING PROTEIN"/>
    <property type="match status" value="1"/>
</dbReference>
<evidence type="ECO:0008006" key="5">
    <source>
        <dbReference type="Google" id="ProtNLM"/>
    </source>
</evidence>
<accession>A0A1Q3C2P4</accession>
<dbReference type="InterPro" id="IPR040265">
    <property type="entry name" value="CHUP1/IPGA1-like"/>
</dbReference>
<feature type="compositionally biased region" description="Pro residues" evidence="2">
    <location>
        <begin position="306"/>
        <end position="331"/>
    </location>
</feature>
<feature type="non-terminal residue" evidence="3">
    <location>
        <position position="775"/>
    </location>
</feature>
<comment type="caution">
    <text evidence="3">The sequence shown here is derived from an EMBL/GenBank/DDBJ whole genome shotgun (WGS) entry which is preliminary data.</text>
</comment>
<dbReference type="FunCoup" id="A0A1Q3C2P4">
    <property type="interactions" value="1"/>
</dbReference>
<evidence type="ECO:0000313" key="4">
    <source>
        <dbReference type="Proteomes" id="UP000187406"/>
    </source>
</evidence>
<evidence type="ECO:0000256" key="1">
    <source>
        <dbReference type="ARBA" id="ARBA00023054"/>
    </source>
</evidence>
<feature type="compositionally biased region" description="Pro residues" evidence="2">
    <location>
        <begin position="425"/>
        <end position="435"/>
    </location>
</feature>
<dbReference type="STRING" id="3775.A0A1Q3C2P4"/>
<evidence type="ECO:0000256" key="2">
    <source>
        <dbReference type="SAM" id="MobiDB-lite"/>
    </source>
</evidence>
<feature type="non-terminal residue" evidence="3">
    <location>
        <position position="1"/>
    </location>
</feature>
<keyword evidence="1" id="KW-0175">Coiled coil</keyword>
<dbReference type="OrthoDB" id="2020598at2759"/>
<feature type="compositionally biased region" description="Pro residues" evidence="2">
    <location>
        <begin position="473"/>
        <end position="494"/>
    </location>
</feature>
<dbReference type="PANTHER" id="PTHR31342">
    <property type="entry name" value="PROTEIN CHUP1, CHLOROPLASTIC"/>
    <property type="match status" value="1"/>
</dbReference>
<gene>
    <name evidence="3" type="ORF">CFOL_v3_17911</name>
</gene>
<dbReference type="AlphaFoldDB" id="A0A1Q3C2P4"/>
<feature type="region of interest" description="Disordered" evidence="2">
    <location>
        <begin position="282"/>
        <end position="498"/>
    </location>
</feature>
<organism evidence="3 4">
    <name type="scientific">Cephalotus follicularis</name>
    <name type="common">Albany pitcher plant</name>
    <dbReference type="NCBI Taxonomy" id="3775"/>
    <lineage>
        <taxon>Eukaryota</taxon>
        <taxon>Viridiplantae</taxon>
        <taxon>Streptophyta</taxon>
        <taxon>Embryophyta</taxon>
        <taxon>Tracheophyta</taxon>
        <taxon>Spermatophyta</taxon>
        <taxon>Magnoliopsida</taxon>
        <taxon>eudicotyledons</taxon>
        <taxon>Gunneridae</taxon>
        <taxon>Pentapetalae</taxon>
        <taxon>rosids</taxon>
        <taxon>fabids</taxon>
        <taxon>Oxalidales</taxon>
        <taxon>Cephalotaceae</taxon>
        <taxon>Cephalotus</taxon>
    </lineage>
</organism>
<feature type="compositionally biased region" description="Pro residues" evidence="2">
    <location>
        <begin position="379"/>
        <end position="401"/>
    </location>
</feature>
<name>A0A1Q3C2P4_CEPFO</name>
<keyword evidence="4" id="KW-1185">Reference proteome</keyword>
<dbReference type="InParanoid" id="A0A1Q3C2P4"/>
<proteinExistence type="predicted"/>
<protein>
    <recommendedName>
        <fullName evidence="5">Hydroxyproline-rich glycoprotein family protein</fullName>
    </recommendedName>
</protein>
<dbReference type="Proteomes" id="UP000187406">
    <property type="component" value="Unassembled WGS sequence"/>
</dbReference>
<dbReference type="EMBL" id="BDDD01001234">
    <property type="protein sequence ID" value="GAV74431.1"/>
    <property type="molecule type" value="Genomic_DNA"/>
</dbReference>
<reference evidence="4" key="1">
    <citation type="submission" date="2016-04" db="EMBL/GenBank/DDBJ databases">
        <title>Cephalotus genome sequencing.</title>
        <authorList>
            <person name="Fukushima K."/>
            <person name="Hasebe M."/>
            <person name="Fang X."/>
        </authorList>
    </citation>
    <scope>NUCLEOTIDE SEQUENCE [LARGE SCALE GENOMIC DNA]</scope>
    <source>
        <strain evidence="4">cv. St1</strain>
    </source>
</reference>
<evidence type="ECO:0000313" key="3">
    <source>
        <dbReference type="EMBL" id="GAV74431.1"/>
    </source>
</evidence>
<feature type="compositionally biased region" description="Pro residues" evidence="2">
    <location>
        <begin position="344"/>
        <end position="354"/>
    </location>
</feature>
<sequence length="775" mass="84358">LLMQTTMVSNLPKRQKLVKGSRMDSSCGWTGNFISMVELRKKIMVFRDIIDLPPCDGSASVNELMIRTIRDLQRPYPEIISSIRFSELKGSASINQVLAYFGMTLRAIGDSWLMNHELMGNGKMENNSDHLVETVLATLDGMIQFASEMLDMMDEDDQKRDHSPQGGMFEKIFLDTYSDNSSSCCPSPVTPTSVLPDSPKTAYTSPLLWSLRVQAVGKLNPIDVKRLSYHMLPNVGGQHCTTLNNKQIAAKEPMIERKSIVEKKIKDFAEITSQKEIINTAGNEASAIGPSGTTPVSLATEARDPFLPPPSPPHFSPNVAPPPPPPPPPSNARPLSKEVAVAQLPPPPPPPPPLLRKTIIAQPSPPAPQPMLQPNVVATPPPPPQILQPNVVAPPPPPPMQPKTTTGPLVPPPGPMRPSRTVSGPPVPPPLPAPPMQQNRTSARPLVSSPTPTPPPPPPPPMQQNRISARTLVPPPPPPPPGNRMAGPPPPTPMMPLNGGSVPLPPPPIALGNGAAPPPPPIGAARSLRPKKASTKLKRSSQMGNLYRVLKGKVEGCQLDGKLSSGKKGPSGGSASGKQGMADALAEITKRSAYFQQIEEDVQKYSKLITELKVSISSFQAKEMDDLLKFHKHVESILENLTDETQVLARFEGFPQKKLETMRTAAALYSKLEKIITELNKWKIVAPLGELLDKTDRYFSKEAMVDVSSNCMELAIKERREAKAGETQAKGCAKMLWRAFQFAYRVYSFAGGHDERAENLTRELAHEIENDPQHE</sequence>
<feature type="compositionally biased region" description="Pro residues" evidence="2">
    <location>
        <begin position="451"/>
        <end position="462"/>
    </location>
</feature>